<feature type="region of interest" description="Disordered" evidence="1">
    <location>
        <begin position="1"/>
        <end position="29"/>
    </location>
</feature>
<organism evidence="2 3">
    <name type="scientific">Caenorhabditis briggsae</name>
    <dbReference type="NCBI Taxonomy" id="6238"/>
    <lineage>
        <taxon>Eukaryota</taxon>
        <taxon>Metazoa</taxon>
        <taxon>Ecdysozoa</taxon>
        <taxon>Nematoda</taxon>
        <taxon>Chromadorea</taxon>
        <taxon>Rhabditida</taxon>
        <taxon>Rhabditina</taxon>
        <taxon>Rhabditomorpha</taxon>
        <taxon>Rhabditoidea</taxon>
        <taxon>Rhabditidae</taxon>
        <taxon>Peloderinae</taxon>
        <taxon>Caenorhabditis</taxon>
    </lineage>
</organism>
<feature type="compositionally biased region" description="Polar residues" evidence="1">
    <location>
        <begin position="464"/>
        <end position="481"/>
    </location>
</feature>
<dbReference type="AlphaFoldDB" id="A0AAE9JB84"/>
<evidence type="ECO:0000256" key="1">
    <source>
        <dbReference type="SAM" id="MobiDB-lite"/>
    </source>
</evidence>
<feature type="compositionally biased region" description="Polar residues" evidence="1">
    <location>
        <begin position="15"/>
        <end position="25"/>
    </location>
</feature>
<dbReference type="EMBL" id="CP092622">
    <property type="protein sequence ID" value="UMM23136.1"/>
    <property type="molecule type" value="Genomic_DNA"/>
</dbReference>
<keyword evidence="3" id="KW-1185">Reference proteome</keyword>
<feature type="region of interest" description="Disordered" evidence="1">
    <location>
        <begin position="250"/>
        <end position="279"/>
    </location>
</feature>
<protein>
    <submittedName>
        <fullName evidence="2">Uncharacterized protein</fullName>
    </submittedName>
</protein>
<evidence type="ECO:0000313" key="3">
    <source>
        <dbReference type="Proteomes" id="UP000829354"/>
    </source>
</evidence>
<accession>A0AAE9JB84</accession>
<feature type="compositionally biased region" description="Basic and acidic residues" evidence="1">
    <location>
        <begin position="423"/>
        <end position="432"/>
    </location>
</feature>
<reference evidence="2 3" key="1">
    <citation type="submission" date="2022-04" db="EMBL/GenBank/DDBJ databases">
        <title>Chromosome-level reference genomes for two strains of Caenorhabditis briggsae: an improved platform for comparative genomics.</title>
        <authorList>
            <person name="Stevens L."/>
            <person name="Andersen E."/>
        </authorList>
    </citation>
    <scope>NUCLEOTIDE SEQUENCE [LARGE SCALE GENOMIC DNA]</scope>
    <source>
        <strain evidence="2">VX34</strain>
        <tissue evidence="2">Whole-organism</tissue>
    </source>
</reference>
<feature type="compositionally biased region" description="Polar residues" evidence="1">
    <location>
        <begin position="363"/>
        <end position="373"/>
    </location>
</feature>
<dbReference type="Proteomes" id="UP000829354">
    <property type="component" value="Chromosome III"/>
</dbReference>
<sequence>MDEHPKHSRHRHSEPTNGATQNQSQVKKREAVQLMQDKLSEEISKMVQASDDSNLAMLTMNPGQFALFLAEKYYPEKPWLPIITKAINSDFRNVYDIFHDSIEIMKRTLDCSETMDERNGRILNFLTDFNDSIQTEMNAEKKLKNCREHLKTANTVVLQSNKHPGQNFMTQRNEEMVPTILNLEDEDEVVPSSSASESTEIDRGTYLDKQQDMVTSKLSFLDEFTQFNDRIEMDLTKIIDVKSKKSALESVADPSKLDSHQQSLQKDITPQEDNEFSKRDELNNGISGAVAKEIQKEPCLEVDPTTSTGMIDQPKQDQILEEIQQPRTDSTVTEQITSAINELNKKCSEQQMLKSQDPAVESNLPSSSSSAVCDNSERRTFKRRAEESSNDESKLMEDRNEATVSSRRPQRARKAPIQFEIKSNIRDYSNRDHSRKRNVKKVSESTPTPLPQEPESISAPVVPTTENSSEVSPPDTSTGSHQDGKAESSEPPVALNSELYKNATPQVKPTPNKRRDRKRKSKKETVGNGETTMKRNVPSLPQSYNAGTVPLDTELPAPMSQPLPSSAIPHYPECRRYQYNQPANGMSTSTIQQYPHNWDQNYYSQSPQQPSTSNQLGTIDNFDCISHAAALVDPDFGAGPDSFSGNFPTFTDYLKHL</sequence>
<name>A0AAE9JB84_CAEBR</name>
<gene>
    <name evidence="2" type="ORF">L5515_003998</name>
</gene>
<feature type="compositionally biased region" description="Basic residues" evidence="1">
    <location>
        <begin position="1"/>
        <end position="12"/>
    </location>
</feature>
<evidence type="ECO:0000313" key="2">
    <source>
        <dbReference type="EMBL" id="UMM23136.1"/>
    </source>
</evidence>
<feature type="compositionally biased region" description="Basic residues" evidence="1">
    <location>
        <begin position="511"/>
        <end position="522"/>
    </location>
</feature>
<feature type="compositionally biased region" description="Basic and acidic residues" evidence="1">
    <location>
        <begin position="375"/>
        <end position="401"/>
    </location>
</feature>
<feature type="region of interest" description="Disordered" evidence="1">
    <location>
        <begin position="351"/>
        <end position="557"/>
    </location>
</feature>
<proteinExistence type="predicted"/>